<feature type="region of interest" description="Disordered" evidence="5">
    <location>
        <begin position="360"/>
        <end position="393"/>
    </location>
</feature>
<dbReference type="SUPFAM" id="SSF90229">
    <property type="entry name" value="CCCH zinc finger"/>
    <property type="match status" value="2"/>
</dbReference>
<accession>A0A9P9A3Y2</accession>
<name>A0A9P9A3Y2_9PEZI</name>
<feature type="domain" description="C3H1-type" evidence="6">
    <location>
        <begin position="277"/>
        <end position="303"/>
    </location>
</feature>
<feature type="compositionally biased region" description="Acidic residues" evidence="5">
    <location>
        <begin position="367"/>
        <end position="393"/>
    </location>
</feature>
<dbReference type="Gene3D" id="4.10.1000.10">
    <property type="entry name" value="Zinc finger, CCCH-type"/>
    <property type="match status" value="2"/>
</dbReference>
<keyword evidence="1 4" id="KW-0479">Metal-binding</keyword>
<evidence type="ECO:0000256" key="4">
    <source>
        <dbReference type="PROSITE-ProRule" id="PRU00723"/>
    </source>
</evidence>
<dbReference type="Gene3D" id="6.10.250.3220">
    <property type="match status" value="1"/>
</dbReference>
<keyword evidence="3 4" id="KW-0862">Zinc</keyword>
<feature type="zinc finger region" description="C3H1-type" evidence="4">
    <location>
        <begin position="304"/>
        <end position="332"/>
    </location>
</feature>
<dbReference type="PANTHER" id="PTHR46156:SF1">
    <property type="entry name" value="ZINC FINGER CCCH DOMAIN-CONTAINING PROTEIN 3"/>
    <property type="match status" value="1"/>
</dbReference>
<feature type="domain" description="C3H1-type" evidence="6">
    <location>
        <begin position="253"/>
        <end position="276"/>
    </location>
</feature>
<feature type="zinc finger region" description="C3H1-type" evidence="4">
    <location>
        <begin position="253"/>
        <end position="276"/>
    </location>
</feature>
<dbReference type="RefSeq" id="XP_045964734.1">
    <property type="nucleotide sequence ID" value="XM_046106437.1"/>
</dbReference>
<proteinExistence type="predicted"/>
<dbReference type="Pfam" id="PF00642">
    <property type="entry name" value="zf-CCCH"/>
    <property type="match status" value="1"/>
</dbReference>
<evidence type="ECO:0000259" key="6">
    <source>
        <dbReference type="PROSITE" id="PS50103"/>
    </source>
</evidence>
<keyword evidence="2 4" id="KW-0863">Zinc-finger</keyword>
<dbReference type="GeneID" id="70135328"/>
<dbReference type="EMBL" id="JAGPXC010000001">
    <property type="protein sequence ID" value="KAH6660603.1"/>
    <property type="molecule type" value="Genomic_DNA"/>
</dbReference>
<dbReference type="GO" id="GO:0008270">
    <property type="term" value="F:zinc ion binding"/>
    <property type="evidence" value="ECO:0007669"/>
    <property type="project" value="UniProtKB-KW"/>
</dbReference>
<feature type="domain" description="C3H1-type" evidence="6">
    <location>
        <begin position="221"/>
        <end position="249"/>
    </location>
</feature>
<dbReference type="Proteomes" id="UP000758603">
    <property type="component" value="Unassembled WGS sequence"/>
</dbReference>
<dbReference type="PROSITE" id="PS50103">
    <property type="entry name" value="ZF_C3H1"/>
    <property type="match status" value="4"/>
</dbReference>
<feature type="zinc finger region" description="C3H1-type" evidence="4">
    <location>
        <begin position="221"/>
        <end position="249"/>
    </location>
</feature>
<keyword evidence="8" id="KW-1185">Reference proteome</keyword>
<dbReference type="InterPro" id="IPR000571">
    <property type="entry name" value="Znf_CCCH"/>
</dbReference>
<evidence type="ECO:0000313" key="8">
    <source>
        <dbReference type="Proteomes" id="UP000758603"/>
    </source>
</evidence>
<gene>
    <name evidence="7" type="ORF">BKA67DRAFT_653772</name>
</gene>
<sequence>MSTAEEQELLAQINRLESRIHRHKNQHSQPPAYSRGIYRTAPYSRGYRGARSHAPTYRNKTLVLNGQARPDATATHTDANSSGAAWVSRTDRHLQLINSSVFEKDSQARASAMEETQRLKHLKKEQMEKNRFLHYVRQNASSIPSAVAAPNAAASKYEITVEGIRFQITKQGSKLVRAPDNPSSATPRLATIGGVRFYRTKNGNLVRHGIAKAQRMAGGIKKVNVPCKTFSWTGSCLKGPNCRFIHDPSKVAICRDWLFKSDCPNGDACDLSHETTEERTPLCVHFANGKCNNDSCPYVHAEHSQTDPVCRDFGLSGYCERGAKCPDRHVFECPDFSNSGACKNKGCKLLHRERASVLRHRATTAGDNDEDMPDLSSDDEGDGPAPDDIDSDEMEEFIGHDDQVDELDFSKDYIGF</sequence>
<feature type="domain" description="C3H1-type" evidence="6">
    <location>
        <begin position="304"/>
        <end position="332"/>
    </location>
</feature>
<comment type="caution">
    <text evidence="7">The sequence shown here is derived from an EMBL/GenBank/DDBJ whole genome shotgun (WGS) entry which is preliminary data.</text>
</comment>
<protein>
    <recommendedName>
        <fullName evidence="6">C3H1-type domain-containing protein</fullName>
    </recommendedName>
</protein>
<evidence type="ECO:0000256" key="1">
    <source>
        <dbReference type="ARBA" id="ARBA00022723"/>
    </source>
</evidence>
<evidence type="ECO:0000256" key="2">
    <source>
        <dbReference type="ARBA" id="ARBA00022771"/>
    </source>
</evidence>
<evidence type="ECO:0000256" key="3">
    <source>
        <dbReference type="ARBA" id="ARBA00022833"/>
    </source>
</evidence>
<dbReference type="GO" id="GO:0005634">
    <property type="term" value="C:nucleus"/>
    <property type="evidence" value="ECO:0007669"/>
    <property type="project" value="TreeGrafter"/>
</dbReference>
<dbReference type="FunFam" id="4.10.1000.10:FF:000035">
    <property type="entry name" value="CCCH zinc finger protein, variant"/>
    <property type="match status" value="1"/>
</dbReference>
<dbReference type="PANTHER" id="PTHR46156">
    <property type="entry name" value="CCCH ZINGC FINGER"/>
    <property type="match status" value="1"/>
</dbReference>
<organism evidence="7 8">
    <name type="scientific">Truncatella angustata</name>
    <dbReference type="NCBI Taxonomy" id="152316"/>
    <lineage>
        <taxon>Eukaryota</taxon>
        <taxon>Fungi</taxon>
        <taxon>Dikarya</taxon>
        <taxon>Ascomycota</taxon>
        <taxon>Pezizomycotina</taxon>
        <taxon>Sordariomycetes</taxon>
        <taxon>Xylariomycetidae</taxon>
        <taxon>Amphisphaeriales</taxon>
        <taxon>Sporocadaceae</taxon>
        <taxon>Truncatella</taxon>
    </lineage>
</organism>
<evidence type="ECO:0000313" key="7">
    <source>
        <dbReference type="EMBL" id="KAH6660603.1"/>
    </source>
</evidence>
<dbReference type="OrthoDB" id="410307at2759"/>
<dbReference type="AlphaFoldDB" id="A0A9P9A3Y2"/>
<reference evidence="7" key="1">
    <citation type="journal article" date="2021" name="Nat. Commun.">
        <title>Genetic determinants of endophytism in the Arabidopsis root mycobiome.</title>
        <authorList>
            <person name="Mesny F."/>
            <person name="Miyauchi S."/>
            <person name="Thiergart T."/>
            <person name="Pickel B."/>
            <person name="Atanasova L."/>
            <person name="Karlsson M."/>
            <person name="Huettel B."/>
            <person name="Barry K.W."/>
            <person name="Haridas S."/>
            <person name="Chen C."/>
            <person name="Bauer D."/>
            <person name="Andreopoulos W."/>
            <person name="Pangilinan J."/>
            <person name="LaButti K."/>
            <person name="Riley R."/>
            <person name="Lipzen A."/>
            <person name="Clum A."/>
            <person name="Drula E."/>
            <person name="Henrissat B."/>
            <person name="Kohler A."/>
            <person name="Grigoriev I.V."/>
            <person name="Martin F.M."/>
            <person name="Hacquard S."/>
        </authorList>
    </citation>
    <scope>NUCLEOTIDE SEQUENCE</scope>
    <source>
        <strain evidence="7">MPI-SDFR-AT-0073</strain>
    </source>
</reference>
<dbReference type="SMART" id="SM00356">
    <property type="entry name" value="ZnF_C3H1"/>
    <property type="match status" value="5"/>
</dbReference>
<dbReference type="InterPro" id="IPR036855">
    <property type="entry name" value="Znf_CCCH_sf"/>
</dbReference>
<dbReference type="Pfam" id="PF14608">
    <property type="entry name" value="zf-CCCH_2"/>
    <property type="match status" value="1"/>
</dbReference>
<feature type="zinc finger region" description="C3H1-type" evidence="4">
    <location>
        <begin position="277"/>
        <end position="303"/>
    </location>
</feature>
<evidence type="ECO:0000256" key="5">
    <source>
        <dbReference type="SAM" id="MobiDB-lite"/>
    </source>
</evidence>